<comment type="similarity">
    <text evidence="1">Belongs to the G-protein coupled receptor 3 family. GABA-B receptor subfamily.</text>
</comment>
<comment type="subcellular location">
    <subcellularLocation>
        <location evidence="16">Postsynaptic cell membrane</location>
        <topology evidence="16">Multi-pass membrane protein</topology>
    </subcellularLocation>
</comment>
<evidence type="ECO:0000313" key="18">
    <source>
        <dbReference type="EMBL" id="CAB3996140.1"/>
    </source>
</evidence>
<evidence type="ECO:0000256" key="6">
    <source>
        <dbReference type="ARBA" id="ARBA00022989"/>
    </source>
</evidence>
<dbReference type="PANTHER" id="PTHR10519:SF20">
    <property type="entry name" value="G-PROTEIN COUPLED RECEPTOR 156-RELATED"/>
    <property type="match status" value="1"/>
</dbReference>
<dbReference type="OrthoDB" id="411630at2759"/>
<dbReference type="FunFam" id="3.40.50.2300:FF:000072">
    <property type="entry name" value="Gamma-aminobutyric acid type B receptor subunit 2"/>
    <property type="match status" value="1"/>
</dbReference>
<protein>
    <recommendedName>
        <fullName evidence="17">Receptor ligand binding region domain-containing protein</fullName>
    </recommendedName>
</protein>
<dbReference type="Gene3D" id="3.40.50.2300">
    <property type="match status" value="3"/>
</dbReference>
<organism evidence="18 19">
    <name type="scientific">Paramuricea clavata</name>
    <name type="common">Red gorgonian</name>
    <name type="synonym">Violescent sea-whip</name>
    <dbReference type="NCBI Taxonomy" id="317549"/>
    <lineage>
        <taxon>Eukaryota</taxon>
        <taxon>Metazoa</taxon>
        <taxon>Cnidaria</taxon>
        <taxon>Anthozoa</taxon>
        <taxon>Octocorallia</taxon>
        <taxon>Malacalcyonacea</taxon>
        <taxon>Plexauridae</taxon>
        <taxon>Paramuricea</taxon>
    </lineage>
</organism>
<evidence type="ECO:0000256" key="9">
    <source>
        <dbReference type="ARBA" id="ARBA00023054"/>
    </source>
</evidence>
<keyword evidence="15" id="KW-0628">Postsynaptic cell membrane</keyword>
<keyword evidence="19" id="KW-1185">Reference proteome</keyword>
<comment type="caution">
    <text evidence="18">The sequence shown here is derived from an EMBL/GenBank/DDBJ whole genome shotgun (WGS) entry which is preliminary data.</text>
</comment>
<dbReference type="InterPro" id="IPR002455">
    <property type="entry name" value="GPCR3_GABA-B"/>
</dbReference>
<evidence type="ECO:0000256" key="5">
    <source>
        <dbReference type="ARBA" id="ARBA00022729"/>
    </source>
</evidence>
<evidence type="ECO:0000256" key="15">
    <source>
        <dbReference type="ARBA" id="ARBA00023257"/>
    </source>
</evidence>
<keyword evidence="6" id="KW-1133">Transmembrane helix</keyword>
<feature type="domain" description="Receptor ligand binding region" evidence="17">
    <location>
        <begin position="474"/>
        <end position="602"/>
    </location>
</feature>
<keyword evidence="13" id="KW-0325">Glycoprotein</keyword>
<dbReference type="GO" id="GO:0004965">
    <property type="term" value="F:G protein-coupled GABA receptor activity"/>
    <property type="evidence" value="ECO:0007669"/>
    <property type="project" value="InterPro"/>
</dbReference>
<dbReference type="GO" id="GO:0007214">
    <property type="term" value="P:gamma-aminobutyric acid signaling pathway"/>
    <property type="evidence" value="ECO:0007669"/>
    <property type="project" value="TreeGrafter"/>
</dbReference>
<evidence type="ECO:0000256" key="11">
    <source>
        <dbReference type="ARBA" id="ARBA00023157"/>
    </source>
</evidence>
<keyword evidence="11" id="KW-1015">Disulfide bond</keyword>
<dbReference type="Pfam" id="PF01094">
    <property type="entry name" value="ANF_receptor"/>
    <property type="match status" value="2"/>
</dbReference>
<evidence type="ECO:0000256" key="1">
    <source>
        <dbReference type="ARBA" id="ARBA00008991"/>
    </source>
</evidence>
<sequence length="634" mass="69201">MARTSHVSPNMLILFLCSSFSLVHLTGASTTVYFAGMFPSWPNKARVPGFVLEAGTRLALDHINNDSSILPGYTLDMVTGDSKCDPKVSFNSLVTLLAQPPSILAVYGAACSDATQTLAGMTAFANVAQISHTSTSLSLSDAAQYPSLYRAIPTDFPAIQASIALLKMLNWSRVAIIGEKSASGLLETAYEVAVRDMARNGIDIQWNKVINADQIEQSIAEIKDNDVRIIITAVSSAFGKNLMAQAYVAGLYGPDKVWIWLETYPATWWHDTNATQHEIMKTVVRYSFGFGDNVNVHDNTTNTISGRTPLEIWIEYLQRLNMPFIPSLASYSYDGAWFLAKALDHVVRNHGVKLENIQTGNETFYELLISSLSSVTFTGLTGLFKIYSKDYRERLDGPAHIFQYDQDGNAVEVITYDVLNNVTTIKVGHGHLWRDDQAIPTDRGAMSTTVYFAGMFPSLPNKARVPGFVLEAGTRLALDYINNDSSILPGYTLDMVTGDSKCDPKVSFNSLVTLLAQPPSILAVYGAACSDATQTLAGMTAFANVAQVSHTSTSLSLSDAAHYPSLYRAIPTDFPAIQASIALLKMLKWSRVAIIGEKSASGLVCIITIYGKLYHLLVKNPKPESFLGRHPKPS</sequence>
<accession>A0A6S7HK34</accession>
<dbReference type="InterPro" id="IPR001828">
    <property type="entry name" value="ANF_lig-bd_rcpt"/>
</dbReference>
<gene>
    <name evidence="18" type="ORF">PACLA_8A011397</name>
</gene>
<keyword evidence="9" id="KW-0175">Coiled coil</keyword>
<feature type="domain" description="Receptor ligand binding region" evidence="17">
    <location>
        <begin position="56"/>
        <end position="405"/>
    </location>
</feature>
<evidence type="ECO:0000256" key="13">
    <source>
        <dbReference type="ARBA" id="ARBA00023180"/>
    </source>
</evidence>
<evidence type="ECO:0000256" key="8">
    <source>
        <dbReference type="ARBA" id="ARBA00023040"/>
    </source>
</evidence>
<evidence type="ECO:0000256" key="16">
    <source>
        <dbReference type="ARBA" id="ARBA00034104"/>
    </source>
</evidence>
<dbReference type="EMBL" id="CACRXK020002806">
    <property type="protein sequence ID" value="CAB3996140.1"/>
    <property type="molecule type" value="Genomic_DNA"/>
</dbReference>
<dbReference type="GO" id="GO:0045211">
    <property type="term" value="C:postsynaptic membrane"/>
    <property type="evidence" value="ECO:0007669"/>
    <property type="project" value="UniProtKB-SubCell"/>
</dbReference>
<reference evidence="18" key="1">
    <citation type="submission" date="2020-04" db="EMBL/GenBank/DDBJ databases">
        <authorList>
            <person name="Alioto T."/>
            <person name="Alioto T."/>
            <person name="Gomez Garrido J."/>
        </authorList>
    </citation>
    <scope>NUCLEOTIDE SEQUENCE</scope>
    <source>
        <strain evidence="18">A484AB</strain>
    </source>
</reference>
<evidence type="ECO:0000313" key="19">
    <source>
        <dbReference type="Proteomes" id="UP001152795"/>
    </source>
</evidence>
<keyword evidence="7" id="KW-0770">Synapse</keyword>
<dbReference type="Proteomes" id="UP001152795">
    <property type="component" value="Unassembled WGS sequence"/>
</dbReference>
<dbReference type="GO" id="GO:0038039">
    <property type="term" value="C:G protein-coupled receptor heterodimeric complex"/>
    <property type="evidence" value="ECO:0007669"/>
    <property type="project" value="TreeGrafter"/>
</dbReference>
<evidence type="ECO:0000256" key="14">
    <source>
        <dbReference type="ARBA" id="ARBA00023224"/>
    </source>
</evidence>
<dbReference type="PANTHER" id="PTHR10519">
    <property type="entry name" value="GABA-B RECEPTOR"/>
    <property type="match status" value="1"/>
</dbReference>
<evidence type="ECO:0000256" key="3">
    <source>
        <dbReference type="ARBA" id="ARBA00022553"/>
    </source>
</evidence>
<dbReference type="PRINTS" id="PR01176">
    <property type="entry name" value="GABABRECEPTR"/>
</dbReference>
<evidence type="ECO:0000256" key="7">
    <source>
        <dbReference type="ARBA" id="ARBA00023018"/>
    </source>
</evidence>
<name>A0A6S7HK34_PARCT</name>
<keyword evidence="5" id="KW-0732">Signal</keyword>
<dbReference type="InterPro" id="IPR028082">
    <property type="entry name" value="Peripla_BP_I"/>
</dbReference>
<dbReference type="CDD" id="cd06366">
    <property type="entry name" value="PBP1_GABAb_receptor"/>
    <property type="match status" value="1"/>
</dbReference>
<keyword evidence="4" id="KW-0812">Transmembrane</keyword>
<keyword evidence="14" id="KW-0807">Transducer</keyword>
<evidence type="ECO:0000256" key="2">
    <source>
        <dbReference type="ARBA" id="ARBA00022475"/>
    </source>
</evidence>
<keyword evidence="12" id="KW-0675">Receptor</keyword>
<proteinExistence type="inferred from homology"/>
<evidence type="ECO:0000256" key="4">
    <source>
        <dbReference type="ARBA" id="ARBA00022692"/>
    </source>
</evidence>
<evidence type="ECO:0000256" key="10">
    <source>
        <dbReference type="ARBA" id="ARBA00023136"/>
    </source>
</evidence>
<keyword evidence="2" id="KW-1003">Cell membrane</keyword>
<evidence type="ECO:0000259" key="17">
    <source>
        <dbReference type="Pfam" id="PF01094"/>
    </source>
</evidence>
<keyword evidence="3" id="KW-0597">Phosphoprotein</keyword>
<keyword evidence="8" id="KW-0297">G-protein coupled receptor</keyword>
<evidence type="ECO:0000256" key="12">
    <source>
        <dbReference type="ARBA" id="ARBA00023170"/>
    </source>
</evidence>
<keyword evidence="10" id="KW-0472">Membrane</keyword>
<dbReference type="AlphaFoldDB" id="A0A6S7HK34"/>
<dbReference type="SUPFAM" id="SSF53822">
    <property type="entry name" value="Periplasmic binding protein-like I"/>
    <property type="match status" value="2"/>
</dbReference>